<dbReference type="Proteomes" id="UP000639973">
    <property type="component" value="Unassembled WGS sequence"/>
</dbReference>
<evidence type="ECO:0000313" key="1">
    <source>
        <dbReference type="EMBL" id="GGL94480.1"/>
    </source>
</evidence>
<keyword evidence="2" id="KW-1185">Reference proteome</keyword>
<name>A0ABQ2GGB3_9DEIO</name>
<protein>
    <submittedName>
        <fullName evidence="1">Uncharacterized protein</fullName>
    </submittedName>
</protein>
<reference evidence="2" key="1">
    <citation type="journal article" date="2019" name="Int. J. Syst. Evol. Microbiol.">
        <title>The Global Catalogue of Microorganisms (GCM) 10K type strain sequencing project: providing services to taxonomists for standard genome sequencing and annotation.</title>
        <authorList>
            <consortium name="The Broad Institute Genomics Platform"/>
            <consortium name="The Broad Institute Genome Sequencing Center for Infectious Disease"/>
            <person name="Wu L."/>
            <person name="Ma J."/>
        </authorList>
    </citation>
    <scope>NUCLEOTIDE SEQUENCE [LARGE SCALE GENOMIC DNA]</scope>
    <source>
        <strain evidence="2">JCM 15442</strain>
    </source>
</reference>
<proteinExistence type="predicted"/>
<comment type="caution">
    <text evidence="1">The sequence shown here is derived from an EMBL/GenBank/DDBJ whole genome shotgun (WGS) entry which is preliminary data.</text>
</comment>
<dbReference type="EMBL" id="BMOL01000033">
    <property type="protein sequence ID" value="GGL94480.1"/>
    <property type="molecule type" value="Genomic_DNA"/>
</dbReference>
<evidence type="ECO:0000313" key="2">
    <source>
        <dbReference type="Proteomes" id="UP000639973"/>
    </source>
</evidence>
<sequence>MFQPGATFGQHLREVVQGVECSIGHGGVSERPEPLGGLQLWGRGWQGDGLDPWGLSLRGRDMETGAVLDHEHVMAGAPEGDLPVVWGGQKRSGQLLSI</sequence>
<gene>
    <name evidence="1" type="ORF">GCM10010840_35610</name>
</gene>
<organism evidence="1 2">
    <name type="scientific">Deinococcus aerolatus</name>
    <dbReference type="NCBI Taxonomy" id="522487"/>
    <lineage>
        <taxon>Bacteria</taxon>
        <taxon>Thermotogati</taxon>
        <taxon>Deinococcota</taxon>
        <taxon>Deinococci</taxon>
        <taxon>Deinococcales</taxon>
        <taxon>Deinococcaceae</taxon>
        <taxon>Deinococcus</taxon>
    </lineage>
</organism>
<accession>A0ABQ2GGB3</accession>